<sequence>MITLRPKQQLFPSGLKAQTTSEGLGSHPSRDKRYSEDGLVGPHKAWGPHKYLGPHKALGLHNTRPGDKSGVLTTQGLGSSQGLWSPQGLGLSLESS</sequence>
<protein>
    <submittedName>
        <fullName evidence="2">Uncharacterized protein</fullName>
    </submittedName>
</protein>
<reference evidence="2" key="1">
    <citation type="submission" date="2022-07" db="EMBL/GenBank/DDBJ databases">
        <title>Chromosome-level genome of Muraenolepis orangiensis.</title>
        <authorList>
            <person name="Kim J."/>
        </authorList>
    </citation>
    <scope>NUCLEOTIDE SEQUENCE</scope>
    <source>
        <strain evidence="2">KU_S4_2022</strain>
        <tissue evidence="2">Muscle</tissue>
    </source>
</reference>
<keyword evidence="3" id="KW-1185">Reference proteome</keyword>
<proteinExistence type="predicted"/>
<dbReference type="EMBL" id="JANIIK010000048">
    <property type="protein sequence ID" value="KAJ3600079.1"/>
    <property type="molecule type" value="Genomic_DNA"/>
</dbReference>
<feature type="region of interest" description="Disordered" evidence="1">
    <location>
        <begin position="1"/>
        <end position="96"/>
    </location>
</feature>
<evidence type="ECO:0000256" key="1">
    <source>
        <dbReference type="SAM" id="MobiDB-lite"/>
    </source>
</evidence>
<name>A0A9Q0E2X2_9TELE</name>
<comment type="caution">
    <text evidence="2">The sequence shown here is derived from an EMBL/GenBank/DDBJ whole genome shotgun (WGS) entry which is preliminary data.</text>
</comment>
<dbReference type="AlphaFoldDB" id="A0A9Q0E2X2"/>
<evidence type="ECO:0000313" key="2">
    <source>
        <dbReference type="EMBL" id="KAJ3600079.1"/>
    </source>
</evidence>
<evidence type="ECO:0000313" key="3">
    <source>
        <dbReference type="Proteomes" id="UP001148018"/>
    </source>
</evidence>
<feature type="compositionally biased region" description="Polar residues" evidence="1">
    <location>
        <begin position="71"/>
        <end position="84"/>
    </location>
</feature>
<accession>A0A9Q0E2X2</accession>
<organism evidence="2 3">
    <name type="scientific">Muraenolepis orangiensis</name>
    <name type="common">Patagonian moray cod</name>
    <dbReference type="NCBI Taxonomy" id="630683"/>
    <lineage>
        <taxon>Eukaryota</taxon>
        <taxon>Metazoa</taxon>
        <taxon>Chordata</taxon>
        <taxon>Craniata</taxon>
        <taxon>Vertebrata</taxon>
        <taxon>Euteleostomi</taxon>
        <taxon>Actinopterygii</taxon>
        <taxon>Neopterygii</taxon>
        <taxon>Teleostei</taxon>
        <taxon>Neoteleostei</taxon>
        <taxon>Acanthomorphata</taxon>
        <taxon>Zeiogadaria</taxon>
        <taxon>Gadariae</taxon>
        <taxon>Gadiformes</taxon>
        <taxon>Muraenolepidoidei</taxon>
        <taxon>Muraenolepididae</taxon>
        <taxon>Muraenolepis</taxon>
    </lineage>
</organism>
<gene>
    <name evidence="2" type="ORF">NHX12_034031</name>
</gene>
<dbReference type="Proteomes" id="UP001148018">
    <property type="component" value="Unassembled WGS sequence"/>
</dbReference>